<dbReference type="AlphaFoldDB" id="A0A644WF25"/>
<protein>
    <recommendedName>
        <fullName evidence="1">Secretion system C-terminal sorting domain-containing protein</fullName>
    </recommendedName>
</protein>
<gene>
    <name evidence="2" type="ORF">SDC9_48695</name>
</gene>
<dbReference type="Pfam" id="PF18962">
    <property type="entry name" value="Por_Secre_tail"/>
    <property type="match status" value="1"/>
</dbReference>
<dbReference type="InterPro" id="IPR011050">
    <property type="entry name" value="Pectin_lyase_fold/virulence"/>
</dbReference>
<dbReference type="InterPro" id="IPR026444">
    <property type="entry name" value="Secre_tail"/>
</dbReference>
<evidence type="ECO:0000259" key="1">
    <source>
        <dbReference type="Pfam" id="PF18962"/>
    </source>
</evidence>
<evidence type="ECO:0000313" key="2">
    <source>
        <dbReference type="EMBL" id="MPM02446.1"/>
    </source>
</evidence>
<organism evidence="2">
    <name type="scientific">bioreactor metagenome</name>
    <dbReference type="NCBI Taxonomy" id="1076179"/>
    <lineage>
        <taxon>unclassified sequences</taxon>
        <taxon>metagenomes</taxon>
        <taxon>ecological metagenomes</taxon>
    </lineage>
</organism>
<sequence>MTGVMCLLGVTQIAAQNSWQSALLSVAPDGRITYQADIHGFRLPDFSYAGYKRGGVDLPEVLIVRTISPVLGDNTKHIQDAIDYVGSLPKNNDGIRGALLLEAGRYDIDGSLYVKYDGVVLRGVGDGADPANSTIIYARGNTPAQRTVITLGNTSQVNGTRQISNTVSNITDDVVEVGCFTFSVENPDLYDVGDRIVIYHPATQAWVDAVDKGGVPYPDPSAPGDPDERWKTGQLPILFHRYIEAIEGNRITVDAPVFYTLNKSLSQSYVYKPNMSGLIQQVGLENLRIDIETAGGADENHAWQAARFKSCENAWAKNCTFIHFGQSGIITEACYRSTFTHCNAIDPVAIITGERMYNFNTYVYSQLNLFSHCYASKGRHHYVSNGTSSTSGNVFLRCISDATNSVAEGHRQWTQGMLYDNHKEINLKRDFVLGLYNRVAMGTGHGWAAVHSVLWNCDVTASYGKIGLQKPPTAQNYAIGCFAKTITGNPVNASNFTRGYVEGQNTSGLFPESIYEAQLQARKTLSSVVQNKYQPAIIQVLPAPDGNQISVRMEGITADTLVTIRDISGKKVSETNINGVDNWVQTAHLSSGIYLLECKNNEISASVKFIKK</sequence>
<dbReference type="EMBL" id="VSSQ01000869">
    <property type="protein sequence ID" value="MPM02446.1"/>
    <property type="molecule type" value="Genomic_DNA"/>
</dbReference>
<reference evidence="2" key="1">
    <citation type="submission" date="2019-08" db="EMBL/GenBank/DDBJ databases">
        <authorList>
            <person name="Kucharzyk K."/>
            <person name="Murdoch R.W."/>
            <person name="Higgins S."/>
            <person name="Loffler F."/>
        </authorList>
    </citation>
    <scope>NUCLEOTIDE SEQUENCE</scope>
</reference>
<feature type="domain" description="Secretion system C-terminal sorting" evidence="1">
    <location>
        <begin position="542"/>
        <end position="610"/>
    </location>
</feature>
<proteinExistence type="predicted"/>
<accession>A0A644WF25</accession>
<comment type="caution">
    <text evidence="2">The sequence shown here is derived from an EMBL/GenBank/DDBJ whole genome shotgun (WGS) entry which is preliminary data.</text>
</comment>
<dbReference type="SUPFAM" id="SSF51126">
    <property type="entry name" value="Pectin lyase-like"/>
    <property type="match status" value="1"/>
</dbReference>
<dbReference type="NCBIfam" id="TIGR04183">
    <property type="entry name" value="Por_Secre_tail"/>
    <property type="match status" value="1"/>
</dbReference>
<dbReference type="InterPro" id="IPR012334">
    <property type="entry name" value="Pectin_lyas_fold"/>
</dbReference>
<dbReference type="Gene3D" id="2.160.20.10">
    <property type="entry name" value="Single-stranded right-handed beta-helix, Pectin lyase-like"/>
    <property type="match status" value="1"/>
</dbReference>
<name>A0A644WF25_9ZZZZ</name>